<dbReference type="RefSeq" id="WP_037261597.1">
    <property type="nucleotide sequence ID" value="NZ_JALZ01000008.1"/>
</dbReference>
<dbReference type="Proteomes" id="UP000022447">
    <property type="component" value="Unassembled WGS sequence"/>
</dbReference>
<feature type="transmembrane region" description="Helical" evidence="1">
    <location>
        <begin position="20"/>
        <end position="43"/>
    </location>
</feature>
<evidence type="ECO:0000313" key="3">
    <source>
        <dbReference type="Proteomes" id="UP000022447"/>
    </source>
</evidence>
<proteinExistence type="predicted"/>
<keyword evidence="1" id="KW-0472">Membrane</keyword>
<dbReference type="eggNOG" id="ENOG5033EGC">
    <property type="taxonomic scope" value="Bacteria"/>
</dbReference>
<protein>
    <recommendedName>
        <fullName evidence="4">Holin-X, holin superfamily III</fullName>
    </recommendedName>
</protein>
<accession>X7EFR3</accession>
<dbReference type="STRING" id="1449350.OCH239_20595"/>
<gene>
    <name evidence="2" type="ORF">OCH239_20595</name>
</gene>
<keyword evidence="3" id="KW-1185">Reference proteome</keyword>
<name>X7EFR3_9RHOB</name>
<sequence>MAIFAYYEALMRRKVRGAVYSMAGLIFVLIGMCFLAAALWMVLSELRDPRFAATVLGCGFVAVGLIAMGIGKLVSRLHVAPVAAPRAATAPALVQLIEGFLVGVSAGRTTRRK</sequence>
<feature type="transmembrane region" description="Helical" evidence="1">
    <location>
        <begin position="49"/>
        <end position="70"/>
    </location>
</feature>
<evidence type="ECO:0008006" key="4">
    <source>
        <dbReference type="Google" id="ProtNLM"/>
    </source>
</evidence>
<reference evidence="2 3" key="1">
    <citation type="submission" date="2014-01" db="EMBL/GenBank/DDBJ databases">
        <title>Roseivivax halodurans JCM 10272 Genome Sequencing.</title>
        <authorList>
            <person name="Lai Q."/>
            <person name="Li G."/>
            <person name="Shao Z."/>
        </authorList>
    </citation>
    <scope>NUCLEOTIDE SEQUENCE [LARGE SCALE GENOMIC DNA]</scope>
    <source>
        <strain evidence="2 3">JCM 10272</strain>
    </source>
</reference>
<dbReference type="EMBL" id="JALZ01000008">
    <property type="protein sequence ID" value="ETX14889.1"/>
    <property type="molecule type" value="Genomic_DNA"/>
</dbReference>
<evidence type="ECO:0000313" key="2">
    <source>
        <dbReference type="EMBL" id="ETX14889.1"/>
    </source>
</evidence>
<keyword evidence="1" id="KW-0812">Transmembrane</keyword>
<organism evidence="2 3">
    <name type="scientific">Roseivivax halodurans JCM 10272</name>
    <dbReference type="NCBI Taxonomy" id="1449350"/>
    <lineage>
        <taxon>Bacteria</taxon>
        <taxon>Pseudomonadati</taxon>
        <taxon>Pseudomonadota</taxon>
        <taxon>Alphaproteobacteria</taxon>
        <taxon>Rhodobacterales</taxon>
        <taxon>Roseobacteraceae</taxon>
        <taxon>Roseivivax</taxon>
    </lineage>
</organism>
<evidence type="ECO:0000256" key="1">
    <source>
        <dbReference type="SAM" id="Phobius"/>
    </source>
</evidence>
<dbReference type="AlphaFoldDB" id="X7EFR3"/>
<keyword evidence="1" id="KW-1133">Transmembrane helix</keyword>
<dbReference type="OrthoDB" id="7874165at2"/>
<comment type="caution">
    <text evidence="2">The sequence shown here is derived from an EMBL/GenBank/DDBJ whole genome shotgun (WGS) entry which is preliminary data.</text>
</comment>